<keyword evidence="8 9" id="KW-0289">Folate biosynthesis</keyword>
<comment type="similarity">
    <text evidence="9">Belongs to the DHPS family.</text>
</comment>
<dbReference type="Pfam" id="PF00809">
    <property type="entry name" value="Pterin_bind"/>
    <property type="match status" value="1"/>
</dbReference>
<keyword evidence="5 9" id="KW-0808">Transferase</keyword>
<dbReference type="Proteomes" id="UP000050580">
    <property type="component" value="Unassembled WGS sequence"/>
</dbReference>
<evidence type="ECO:0000256" key="8">
    <source>
        <dbReference type="ARBA" id="ARBA00022909"/>
    </source>
</evidence>
<dbReference type="InterPro" id="IPR045031">
    <property type="entry name" value="DHP_synth-like"/>
</dbReference>
<protein>
    <recommendedName>
        <fullName evidence="4 9">Dihydropteroate synthase</fullName>
        <shortName evidence="9">DHPS</shortName>
        <ecNumber evidence="4 9">2.5.1.15</ecNumber>
    </recommendedName>
    <alternativeName>
        <fullName evidence="9">Dihydropteroate pyrophosphorylase</fullName>
    </alternativeName>
</protein>
<dbReference type="STRING" id="1610491.AAV94_02965"/>
<comment type="caution">
    <text evidence="11">The sequence shown here is derived from an EMBL/GenBank/DDBJ whole genome shotgun (WGS) entry which is preliminary data.</text>
</comment>
<evidence type="ECO:0000256" key="3">
    <source>
        <dbReference type="ARBA" id="ARBA00004763"/>
    </source>
</evidence>
<evidence type="ECO:0000256" key="6">
    <source>
        <dbReference type="ARBA" id="ARBA00022723"/>
    </source>
</evidence>
<dbReference type="GO" id="GO:0046654">
    <property type="term" value="P:tetrahydrofolate biosynthetic process"/>
    <property type="evidence" value="ECO:0007669"/>
    <property type="project" value="UniProtKB-UniPathway"/>
</dbReference>
<evidence type="ECO:0000313" key="11">
    <source>
        <dbReference type="EMBL" id="KKW68896.1"/>
    </source>
</evidence>
<evidence type="ECO:0000259" key="10">
    <source>
        <dbReference type="PROSITE" id="PS50972"/>
    </source>
</evidence>
<organism evidence="11 12">
    <name type="scientific">Lampropedia cohaerens</name>
    <dbReference type="NCBI Taxonomy" id="1610491"/>
    <lineage>
        <taxon>Bacteria</taxon>
        <taxon>Pseudomonadati</taxon>
        <taxon>Pseudomonadota</taxon>
        <taxon>Betaproteobacteria</taxon>
        <taxon>Burkholderiales</taxon>
        <taxon>Comamonadaceae</taxon>
        <taxon>Lampropedia</taxon>
    </lineage>
</organism>
<dbReference type="InterPro" id="IPR000489">
    <property type="entry name" value="Pterin-binding_dom"/>
</dbReference>
<gene>
    <name evidence="11" type="ORF">AAV94_02965</name>
</gene>
<proteinExistence type="inferred from homology"/>
<evidence type="ECO:0000256" key="1">
    <source>
        <dbReference type="ARBA" id="ARBA00000012"/>
    </source>
</evidence>
<keyword evidence="12" id="KW-1185">Reference proteome</keyword>
<dbReference type="UniPathway" id="UPA00077">
    <property type="reaction ID" value="UER00156"/>
</dbReference>
<evidence type="ECO:0000313" key="12">
    <source>
        <dbReference type="Proteomes" id="UP000050580"/>
    </source>
</evidence>
<dbReference type="RefSeq" id="WP_046740824.1">
    <property type="nucleotide sequence ID" value="NZ_LBNQ01000012.1"/>
</dbReference>
<sequence>MTASVTSAPEAASSSPVWQTSRFALRLDRPLVMGIVNLTPDSFSDGGRHASPAKAMRHAEALLGEGADILDLGAESTRPGTPPVPLEQERERLLPVLREAIKLGVPISIDTYKPEIMREALELGADIINDIWALRRRGALEIVAAHPRCGVCFMHMHGEPETMQKHPMHGDVTQRVLDFLAERRRSLEAAGIARARLMADPGIGFGKTVEQNFALLREQRRLQSLGVPLLLGWSRKSSLGAVTGREVPQRTVASVAAAMLAVERGAAVVRVHDVAATVDALKVWRAASGQ</sequence>
<comment type="pathway">
    <text evidence="3 9">Cofactor biosynthesis; tetrahydrofolate biosynthesis; 7,8-dihydrofolate from 2-amino-4-hydroxy-6-hydroxymethyl-7,8-dihydropteridine diphosphate and 4-aminobenzoate: step 1/2.</text>
</comment>
<accession>A0A0U1Q2B3</accession>
<dbReference type="EC" id="2.5.1.15" evidence="4 9"/>
<dbReference type="PROSITE" id="PS00792">
    <property type="entry name" value="DHPS_1"/>
    <property type="match status" value="1"/>
</dbReference>
<dbReference type="AlphaFoldDB" id="A0A0U1Q2B3"/>
<evidence type="ECO:0000256" key="4">
    <source>
        <dbReference type="ARBA" id="ARBA00012458"/>
    </source>
</evidence>
<dbReference type="SUPFAM" id="SSF51717">
    <property type="entry name" value="Dihydropteroate synthetase-like"/>
    <property type="match status" value="1"/>
</dbReference>
<evidence type="ECO:0000256" key="9">
    <source>
        <dbReference type="RuleBase" id="RU361205"/>
    </source>
</evidence>
<dbReference type="PANTHER" id="PTHR20941:SF1">
    <property type="entry name" value="FOLIC ACID SYNTHESIS PROTEIN FOL1"/>
    <property type="match status" value="1"/>
</dbReference>
<dbReference type="GO" id="GO:0005829">
    <property type="term" value="C:cytosol"/>
    <property type="evidence" value="ECO:0007669"/>
    <property type="project" value="TreeGrafter"/>
</dbReference>
<dbReference type="CDD" id="cd00739">
    <property type="entry name" value="DHPS"/>
    <property type="match status" value="1"/>
</dbReference>
<evidence type="ECO:0000256" key="5">
    <source>
        <dbReference type="ARBA" id="ARBA00022679"/>
    </source>
</evidence>
<keyword evidence="7 9" id="KW-0460">Magnesium</keyword>
<dbReference type="PATRIC" id="fig|1610491.3.peg.622"/>
<dbReference type="OrthoDB" id="9811744at2"/>
<dbReference type="InterPro" id="IPR006390">
    <property type="entry name" value="DHP_synth_dom"/>
</dbReference>
<dbReference type="GO" id="GO:0046872">
    <property type="term" value="F:metal ion binding"/>
    <property type="evidence" value="ECO:0007669"/>
    <property type="project" value="UniProtKB-KW"/>
</dbReference>
<evidence type="ECO:0000256" key="7">
    <source>
        <dbReference type="ARBA" id="ARBA00022842"/>
    </source>
</evidence>
<dbReference type="GO" id="GO:0046656">
    <property type="term" value="P:folic acid biosynthetic process"/>
    <property type="evidence" value="ECO:0007669"/>
    <property type="project" value="UniProtKB-KW"/>
</dbReference>
<dbReference type="InterPro" id="IPR011005">
    <property type="entry name" value="Dihydropteroate_synth-like_sf"/>
</dbReference>
<dbReference type="EMBL" id="LBNQ01000012">
    <property type="protein sequence ID" value="KKW68896.1"/>
    <property type="molecule type" value="Genomic_DNA"/>
</dbReference>
<feature type="domain" description="Pterin-binding" evidence="10">
    <location>
        <begin position="30"/>
        <end position="282"/>
    </location>
</feature>
<dbReference type="PROSITE" id="PS50972">
    <property type="entry name" value="PTERIN_BINDING"/>
    <property type="match status" value="1"/>
</dbReference>
<dbReference type="NCBIfam" id="TIGR01496">
    <property type="entry name" value="DHPS"/>
    <property type="match status" value="1"/>
</dbReference>
<dbReference type="PROSITE" id="PS00793">
    <property type="entry name" value="DHPS_2"/>
    <property type="match status" value="1"/>
</dbReference>
<reference evidence="11 12" key="1">
    <citation type="submission" date="2015-05" db="EMBL/GenBank/DDBJ databases">
        <title>Draft genome sequence of Lampropedia sp. CT6, isolated from the microbial mat of a hot water spring, located at Manikaran, India.</title>
        <authorList>
            <person name="Tripathi C."/>
            <person name="Rani P."/>
            <person name="Mahato N.K."/>
            <person name="Lal R."/>
        </authorList>
    </citation>
    <scope>NUCLEOTIDE SEQUENCE [LARGE SCALE GENOMIC DNA]</scope>
    <source>
        <strain evidence="11 12">CT6</strain>
    </source>
</reference>
<name>A0A0U1Q2B3_9BURK</name>
<keyword evidence="6 9" id="KW-0479">Metal-binding</keyword>
<comment type="cofactor">
    <cofactor evidence="2 9">
        <name>Mg(2+)</name>
        <dbReference type="ChEBI" id="CHEBI:18420"/>
    </cofactor>
</comment>
<dbReference type="GO" id="GO:0004156">
    <property type="term" value="F:dihydropteroate synthase activity"/>
    <property type="evidence" value="ECO:0007669"/>
    <property type="project" value="UniProtKB-EC"/>
</dbReference>
<dbReference type="PANTHER" id="PTHR20941">
    <property type="entry name" value="FOLATE SYNTHESIS PROTEINS"/>
    <property type="match status" value="1"/>
</dbReference>
<comment type="catalytic activity">
    <reaction evidence="1">
        <text>(7,8-dihydropterin-6-yl)methyl diphosphate + 4-aminobenzoate = 7,8-dihydropteroate + diphosphate</text>
        <dbReference type="Rhea" id="RHEA:19949"/>
        <dbReference type="ChEBI" id="CHEBI:17836"/>
        <dbReference type="ChEBI" id="CHEBI:17839"/>
        <dbReference type="ChEBI" id="CHEBI:33019"/>
        <dbReference type="ChEBI" id="CHEBI:72950"/>
        <dbReference type="EC" id="2.5.1.15"/>
    </reaction>
</comment>
<evidence type="ECO:0000256" key="2">
    <source>
        <dbReference type="ARBA" id="ARBA00001946"/>
    </source>
</evidence>
<comment type="function">
    <text evidence="9">Catalyzes the condensation of para-aminobenzoate (pABA) with 6-hydroxymethyl-7,8-dihydropterin diphosphate (DHPt-PP) to form 7,8-dihydropteroate (H2Pte), the immediate precursor of folate derivatives.</text>
</comment>
<dbReference type="Gene3D" id="3.20.20.20">
    <property type="entry name" value="Dihydropteroate synthase-like"/>
    <property type="match status" value="1"/>
</dbReference>